<dbReference type="EMBL" id="WTVM01000192">
    <property type="protein sequence ID" value="NMG05031.1"/>
    <property type="molecule type" value="Genomic_DNA"/>
</dbReference>
<dbReference type="Proteomes" id="UP000599523">
    <property type="component" value="Unassembled WGS sequence"/>
</dbReference>
<evidence type="ECO:0000313" key="2">
    <source>
        <dbReference type="Proteomes" id="UP000599523"/>
    </source>
</evidence>
<name>A0A972J9Z6_9RHOO</name>
<accession>A0A972J9Z6</accession>
<reference evidence="1" key="1">
    <citation type="submission" date="2019-12" db="EMBL/GenBank/DDBJ databases">
        <title>Comparative genomics gives insights into the taxonomy of the Azoarcus-Aromatoleum group and reveals separate origins of nif in the plant-associated Azoarcus and non-plant-associated Aromatoleum sub-groups.</title>
        <authorList>
            <person name="Lafos M."/>
            <person name="Maluk M."/>
            <person name="Batista M."/>
            <person name="Junghare M."/>
            <person name="Carmona M."/>
            <person name="Faoro H."/>
            <person name="Cruz L.M."/>
            <person name="Battistoni F."/>
            <person name="De Souza E."/>
            <person name="Pedrosa F."/>
            <person name="Chen W.-M."/>
            <person name="Poole P.S."/>
            <person name="Dixon R.A."/>
            <person name="James E.K."/>
        </authorList>
    </citation>
    <scope>NUCLEOTIDE SEQUENCE</scope>
    <source>
        <strain evidence="1">NSC3</strain>
    </source>
</reference>
<protein>
    <submittedName>
        <fullName evidence="1">Uncharacterized protein</fullName>
    </submittedName>
</protein>
<gene>
    <name evidence="1" type="ORF">GPA21_18965</name>
</gene>
<feature type="non-terminal residue" evidence="1">
    <location>
        <position position="1"/>
    </location>
</feature>
<dbReference type="AlphaFoldDB" id="A0A972J9Z6"/>
<keyword evidence="2" id="KW-1185">Reference proteome</keyword>
<sequence length="187" mass="20326">LLQIGLESAERIMAEKRAQEHLAAAQPCIDRLARAAEAFDYASVFAPALGDAARSLGVALELHDRSHAAASGQDARTPYRLTTALPMLSLREAEAPQQLALELALEVRLEAAQSGGVRYYSMLRYAPALPIQSPLTPRSPLYAQFVPQRARSHPESEWCGVDGPAMLAQEISVALKRIAEQVARDLD</sequence>
<comment type="caution">
    <text evidence="1">The sequence shown here is derived from an EMBL/GenBank/DDBJ whole genome shotgun (WGS) entry which is preliminary data.</text>
</comment>
<organism evidence="1 2">
    <name type="scientific">Azoarcus taiwanensis</name>
    <dbReference type="NCBI Taxonomy" id="666964"/>
    <lineage>
        <taxon>Bacteria</taxon>
        <taxon>Pseudomonadati</taxon>
        <taxon>Pseudomonadota</taxon>
        <taxon>Betaproteobacteria</taxon>
        <taxon>Rhodocyclales</taxon>
        <taxon>Zoogloeaceae</taxon>
        <taxon>Azoarcus</taxon>
    </lineage>
</organism>
<proteinExistence type="predicted"/>
<dbReference type="RefSeq" id="WP_168989648.1">
    <property type="nucleotide sequence ID" value="NZ_CAWPHM010000102.1"/>
</dbReference>
<evidence type="ECO:0000313" key="1">
    <source>
        <dbReference type="EMBL" id="NMG05031.1"/>
    </source>
</evidence>